<reference evidence="1 2" key="1">
    <citation type="submission" date="2024-11" db="EMBL/GenBank/DDBJ databases">
        <title>Adaptive evolution of stress response genes in parasites aligns with host niche diversity.</title>
        <authorList>
            <person name="Hahn C."/>
            <person name="Resl P."/>
        </authorList>
    </citation>
    <scope>NUCLEOTIDE SEQUENCE [LARGE SCALE GENOMIC DNA]</scope>
    <source>
        <strain evidence="1">EGGRZ-B1_66</strain>
        <tissue evidence="1">Body</tissue>
    </source>
</reference>
<comment type="caution">
    <text evidence="1">The sequence shown here is derived from an EMBL/GenBank/DDBJ whole genome shotgun (WGS) entry which is preliminary data.</text>
</comment>
<dbReference type="AlphaFoldDB" id="A0ABD2QD63"/>
<dbReference type="EMBL" id="JBJKFK010000377">
    <property type="protein sequence ID" value="KAL3317484.1"/>
    <property type="molecule type" value="Genomic_DNA"/>
</dbReference>
<gene>
    <name evidence="1" type="ORF">Ciccas_003863</name>
</gene>
<accession>A0ABD2QD63</accession>
<sequence length="171" mass="19656">MEKRFRPLSYKQPTVPMDTSSIYGTDFTPREGMSRTLPAKPKDIFTPALHGVHNTSTNYKDEFRCWDYIKSSRNRPYLNSTSDLLSAGRSNEFDHLTSETKAAFTDMNSKHGTARAVQNRMSRSTNFLYSQPTKEDLGTEYRGQFTEKESSRSRCPADSMANYTFEREVMS</sequence>
<keyword evidence="2" id="KW-1185">Reference proteome</keyword>
<proteinExistence type="predicted"/>
<name>A0ABD2QD63_9PLAT</name>
<protein>
    <submittedName>
        <fullName evidence="1">Uncharacterized protein</fullName>
    </submittedName>
</protein>
<evidence type="ECO:0000313" key="2">
    <source>
        <dbReference type="Proteomes" id="UP001626550"/>
    </source>
</evidence>
<dbReference type="Proteomes" id="UP001626550">
    <property type="component" value="Unassembled WGS sequence"/>
</dbReference>
<organism evidence="1 2">
    <name type="scientific">Cichlidogyrus casuarinus</name>
    <dbReference type="NCBI Taxonomy" id="1844966"/>
    <lineage>
        <taxon>Eukaryota</taxon>
        <taxon>Metazoa</taxon>
        <taxon>Spiralia</taxon>
        <taxon>Lophotrochozoa</taxon>
        <taxon>Platyhelminthes</taxon>
        <taxon>Monogenea</taxon>
        <taxon>Monopisthocotylea</taxon>
        <taxon>Dactylogyridea</taxon>
        <taxon>Ancyrocephalidae</taxon>
        <taxon>Cichlidogyrus</taxon>
    </lineage>
</organism>
<evidence type="ECO:0000313" key="1">
    <source>
        <dbReference type="EMBL" id="KAL3317484.1"/>
    </source>
</evidence>